<keyword evidence="7" id="KW-0057">Aromatic amino acid biosynthesis</keyword>
<dbReference type="InterPro" id="IPR018204">
    <property type="entry name" value="Trp_synthase_alpha_AS"/>
</dbReference>
<evidence type="ECO:0000256" key="8">
    <source>
        <dbReference type="ARBA" id="ARBA00023239"/>
    </source>
</evidence>
<evidence type="ECO:0000313" key="10">
    <source>
        <dbReference type="EMBL" id="KKO00534.1"/>
    </source>
</evidence>
<evidence type="ECO:0000256" key="1">
    <source>
        <dbReference type="ARBA" id="ARBA00003365"/>
    </source>
</evidence>
<dbReference type="PANTHER" id="PTHR43406">
    <property type="entry name" value="TRYPTOPHAN SYNTHASE, ALPHA CHAIN"/>
    <property type="match status" value="1"/>
</dbReference>
<dbReference type="NCBIfam" id="TIGR00262">
    <property type="entry name" value="trpA"/>
    <property type="match status" value="1"/>
</dbReference>
<comment type="catalytic activity">
    <reaction evidence="9">
        <text>(1S,2R)-1-C-(indol-3-yl)glycerol 3-phosphate + L-serine = D-glyceraldehyde 3-phosphate + L-tryptophan + H2O</text>
        <dbReference type="Rhea" id="RHEA:10532"/>
        <dbReference type="ChEBI" id="CHEBI:15377"/>
        <dbReference type="ChEBI" id="CHEBI:33384"/>
        <dbReference type="ChEBI" id="CHEBI:57912"/>
        <dbReference type="ChEBI" id="CHEBI:58866"/>
        <dbReference type="ChEBI" id="CHEBI:59776"/>
        <dbReference type="EC" id="4.2.1.20"/>
    </reaction>
</comment>
<dbReference type="GO" id="GO:0005829">
    <property type="term" value="C:cytosol"/>
    <property type="evidence" value="ECO:0007669"/>
    <property type="project" value="TreeGrafter"/>
</dbReference>
<keyword evidence="6" id="KW-0822">Tryptophan biosynthesis</keyword>
<dbReference type="EMBL" id="LAZR01000040">
    <property type="protein sequence ID" value="KKO00534.1"/>
    <property type="molecule type" value="Genomic_DNA"/>
</dbReference>
<evidence type="ECO:0000256" key="7">
    <source>
        <dbReference type="ARBA" id="ARBA00023141"/>
    </source>
</evidence>
<keyword evidence="5" id="KW-0028">Amino-acid biosynthesis</keyword>
<comment type="pathway">
    <text evidence="2">Amino-acid biosynthesis; L-tryptophan biosynthesis; L-tryptophan from chorismate: step 5/5.</text>
</comment>
<gene>
    <name evidence="10" type="ORF">LCGC14_0126250</name>
</gene>
<evidence type="ECO:0000256" key="6">
    <source>
        <dbReference type="ARBA" id="ARBA00022822"/>
    </source>
</evidence>
<proteinExistence type="inferred from homology"/>
<evidence type="ECO:0000256" key="4">
    <source>
        <dbReference type="ARBA" id="ARBA00012043"/>
    </source>
</evidence>
<dbReference type="SUPFAM" id="SSF51366">
    <property type="entry name" value="Ribulose-phoshate binding barrel"/>
    <property type="match status" value="1"/>
</dbReference>
<dbReference type="InterPro" id="IPR013785">
    <property type="entry name" value="Aldolase_TIM"/>
</dbReference>
<reference evidence="10" key="1">
    <citation type="journal article" date="2015" name="Nature">
        <title>Complex archaea that bridge the gap between prokaryotes and eukaryotes.</title>
        <authorList>
            <person name="Spang A."/>
            <person name="Saw J.H."/>
            <person name="Jorgensen S.L."/>
            <person name="Zaremba-Niedzwiedzka K."/>
            <person name="Martijn J."/>
            <person name="Lind A.E."/>
            <person name="van Eijk R."/>
            <person name="Schleper C."/>
            <person name="Guy L."/>
            <person name="Ettema T.J."/>
        </authorList>
    </citation>
    <scope>NUCLEOTIDE SEQUENCE</scope>
</reference>
<evidence type="ECO:0000256" key="3">
    <source>
        <dbReference type="ARBA" id="ARBA00011270"/>
    </source>
</evidence>
<dbReference type="InterPro" id="IPR011060">
    <property type="entry name" value="RibuloseP-bd_barrel"/>
</dbReference>
<comment type="subunit">
    <text evidence="3">Tetramer of two alpha and two beta chains.</text>
</comment>
<dbReference type="CDD" id="cd04724">
    <property type="entry name" value="Tryptophan_synthase_alpha"/>
    <property type="match status" value="1"/>
</dbReference>
<organism evidence="10">
    <name type="scientific">marine sediment metagenome</name>
    <dbReference type="NCBI Taxonomy" id="412755"/>
    <lineage>
        <taxon>unclassified sequences</taxon>
        <taxon>metagenomes</taxon>
        <taxon>ecological metagenomes</taxon>
    </lineage>
</organism>
<dbReference type="InterPro" id="IPR002028">
    <property type="entry name" value="Trp_synthase_suA"/>
</dbReference>
<dbReference type="PANTHER" id="PTHR43406:SF1">
    <property type="entry name" value="TRYPTOPHAN SYNTHASE ALPHA CHAIN, CHLOROPLASTIC"/>
    <property type="match status" value="1"/>
</dbReference>
<name>A0A0F9Y7C1_9ZZZZ</name>
<comment type="caution">
    <text evidence="10">The sequence shown here is derived from an EMBL/GenBank/DDBJ whole genome shotgun (WGS) entry which is preliminary data.</text>
</comment>
<sequence>MSRIQQCFESLRAEGRKALIPYVTAGDPNPEMTLPLMHALVKAGANIIELGIPFSDPMADGPVIQQAMERALLHNVSLSQVLDMVRAFRETDQTTPVVLMGYLNPVERMGYERFAQQAADAGVDGVLTVDLPPEEADEVIGFFKQHGLDCIFLLSPTTTLDRARIICERASGYVYYVSLKGVTGSSALDVTDVATKLDRLRTVTDLPIGVGFGIRDGESAAAVGQVADGVVVGSVLVSKIATYAEQPEQAREAISVIIRSMRAAMDR</sequence>
<dbReference type="HAMAP" id="MF_00131">
    <property type="entry name" value="Trp_synth_alpha"/>
    <property type="match status" value="1"/>
</dbReference>
<dbReference type="PROSITE" id="PS00167">
    <property type="entry name" value="TRP_SYNTHASE_ALPHA"/>
    <property type="match status" value="1"/>
</dbReference>
<dbReference type="FunFam" id="3.20.20.70:FF:000037">
    <property type="entry name" value="Tryptophan synthase alpha chain"/>
    <property type="match status" value="1"/>
</dbReference>
<evidence type="ECO:0000256" key="9">
    <source>
        <dbReference type="ARBA" id="ARBA00049047"/>
    </source>
</evidence>
<protein>
    <recommendedName>
        <fullName evidence="4">tryptophan synthase</fullName>
        <ecNumber evidence="4">4.2.1.20</ecNumber>
    </recommendedName>
</protein>
<dbReference type="Pfam" id="PF00290">
    <property type="entry name" value="Trp_syntA"/>
    <property type="match status" value="1"/>
</dbReference>
<keyword evidence="8" id="KW-0456">Lyase</keyword>
<dbReference type="GO" id="GO:0004834">
    <property type="term" value="F:tryptophan synthase activity"/>
    <property type="evidence" value="ECO:0007669"/>
    <property type="project" value="UniProtKB-EC"/>
</dbReference>
<dbReference type="EC" id="4.2.1.20" evidence="4"/>
<comment type="function">
    <text evidence="1">The alpha subunit is responsible for the aldol cleavage of indoleglycerol phosphate to indole and glyceraldehyde 3-phosphate.</text>
</comment>
<dbReference type="Gene3D" id="3.20.20.70">
    <property type="entry name" value="Aldolase class I"/>
    <property type="match status" value="1"/>
</dbReference>
<accession>A0A0F9Y7C1</accession>
<dbReference type="AlphaFoldDB" id="A0A0F9Y7C1"/>
<dbReference type="UniPathway" id="UPA00035">
    <property type="reaction ID" value="UER00044"/>
</dbReference>
<evidence type="ECO:0000256" key="5">
    <source>
        <dbReference type="ARBA" id="ARBA00022605"/>
    </source>
</evidence>
<evidence type="ECO:0000256" key="2">
    <source>
        <dbReference type="ARBA" id="ARBA00004733"/>
    </source>
</evidence>